<evidence type="ECO:0000256" key="1">
    <source>
        <dbReference type="SAM" id="MobiDB-lite"/>
    </source>
</evidence>
<dbReference type="Proteomes" id="UP000002748">
    <property type="component" value="Unassembled WGS sequence"/>
</dbReference>
<comment type="caution">
    <text evidence="3">The sequence shown here is derived from an EMBL/GenBank/DDBJ whole genome shotgun (WGS) entry which is preliminary data.</text>
</comment>
<feature type="transmembrane region" description="Helical" evidence="2">
    <location>
        <begin position="55"/>
        <end position="75"/>
    </location>
</feature>
<reference evidence="3 4" key="1">
    <citation type="journal article" date="2012" name="Eukaryot. Cell">
        <title>Draft genome sequence of CBS 2479, the standard type strain of Trichosporon asahii.</title>
        <authorList>
            <person name="Yang R.Y."/>
            <person name="Li H.T."/>
            <person name="Zhu H."/>
            <person name="Zhou G.P."/>
            <person name="Wang M."/>
            <person name="Wang L."/>
        </authorList>
    </citation>
    <scope>NUCLEOTIDE SEQUENCE [LARGE SCALE GENOMIC DNA]</scope>
    <source>
        <strain evidence="4">ATCC 90039 / CBS 2479 / JCM 2466 / KCTC 7840 / NCYC 2677 / UAMH 7654</strain>
    </source>
</reference>
<keyword evidence="2" id="KW-0812">Transmembrane</keyword>
<sequence length="121" mass="13032">MEACPNSQETAPLLGNSPRSPSASFRPPLLRHRTISSLSLSSTQQTAEEQTRSSFHGLLILLGLIVISGIVIVAWNRYSGRTGGLSLPNSEAPVEPLECSLPPETVGEGELPEFVPYPYDD</sequence>
<dbReference type="EMBL" id="ALBS01000223">
    <property type="protein sequence ID" value="EJT47925.1"/>
    <property type="molecule type" value="Genomic_DNA"/>
</dbReference>
<feature type="compositionally biased region" description="Polar residues" evidence="1">
    <location>
        <begin position="1"/>
        <end position="10"/>
    </location>
</feature>
<gene>
    <name evidence="3" type="ORF">A1Q1_03160</name>
</gene>
<evidence type="ECO:0000313" key="3">
    <source>
        <dbReference type="EMBL" id="EJT47925.1"/>
    </source>
</evidence>
<organism evidence="3 4">
    <name type="scientific">Trichosporon asahii var. asahii (strain ATCC 90039 / CBS 2479 / JCM 2466 / KCTC 7840 / NBRC 103889/ NCYC 2677 / UAMH 7654)</name>
    <name type="common">Yeast</name>
    <dbReference type="NCBI Taxonomy" id="1186058"/>
    <lineage>
        <taxon>Eukaryota</taxon>
        <taxon>Fungi</taxon>
        <taxon>Dikarya</taxon>
        <taxon>Basidiomycota</taxon>
        <taxon>Agaricomycotina</taxon>
        <taxon>Tremellomycetes</taxon>
        <taxon>Trichosporonales</taxon>
        <taxon>Trichosporonaceae</taxon>
        <taxon>Trichosporon</taxon>
    </lineage>
</organism>
<dbReference type="GeneID" id="25986673"/>
<dbReference type="KEGG" id="tasa:A1Q1_03160"/>
<dbReference type="RefSeq" id="XP_014179088.1">
    <property type="nucleotide sequence ID" value="XM_014323613.1"/>
</dbReference>
<accession>J4UAV1</accession>
<proteinExistence type="predicted"/>
<keyword evidence="2" id="KW-0472">Membrane</keyword>
<evidence type="ECO:0000256" key="2">
    <source>
        <dbReference type="SAM" id="Phobius"/>
    </source>
</evidence>
<keyword evidence="2" id="KW-1133">Transmembrane helix</keyword>
<feature type="region of interest" description="Disordered" evidence="1">
    <location>
        <begin position="1"/>
        <end position="27"/>
    </location>
</feature>
<dbReference type="VEuPathDB" id="FungiDB:A1Q1_03160"/>
<evidence type="ECO:0000313" key="4">
    <source>
        <dbReference type="Proteomes" id="UP000002748"/>
    </source>
</evidence>
<dbReference type="HOGENOM" id="CLU_2039713_0_0_1"/>
<name>J4UAV1_TRIAS</name>
<dbReference type="AlphaFoldDB" id="J4UAV1"/>
<feature type="compositionally biased region" description="Low complexity" evidence="1">
    <location>
        <begin position="17"/>
        <end position="27"/>
    </location>
</feature>
<protein>
    <submittedName>
        <fullName evidence="3">Uncharacterized protein</fullName>
    </submittedName>
</protein>